<dbReference type="Pfam" id="PF13416">
    <property type="entry name" value="SBP_bac_8"/>
    <property type="match status" value="1"/>
</dbReference>
<evidence type="ECO:0000256" key="1">
    <source>
        <dbReference type="ARBA" id="ARBA00004418"/>
    </source>
</evidence>
<dbReference type="CDD" id="cd13589">
    <property type="entry name" value="PBP2_polyamine_RpCGA009"/>
    <property type="match status" value="1"/>
</dbReference>
<evidence type="ECO:0000256" key="6">
    <source>
        <dbReference type="SAM" id="SignalP"/>
    </source>
</evidence>
<gene>
    <name evidence="7" type="primary">potD_2</name>
    <name evidence="7" type="ORF">PARHAE_01956</name>
</gene>
<dbReference type="GO" id="GO:0030288">
    <property type="term" value="C:outer membrane-bounded periplasmic space"/>
    <property type="evidence" value="ECO:0007669"/>
    <property type="project" value="TreeGrafter"/>
</dbReference>
<name>A0A3S4CYW5_9RHOB</name>
<keyword evidence="8" id="KW-1185">Reference proteome</keyword>
<keyword evidence="3" id="KW-0813">Transport</keyword>
<dbReference type="Gene3D" id="3.40.190.10">
    <property type="entry name" value="Periplasmic binding protein-like II"/>
    <property type="match status" value="2"/>
</dbReference>
<dbReference type="EMBL" id="UZWE01000029">
    <property type="protein sequence ID" value="VDS08772.1"/>
    <property type="molecule type" value="Genomic_DNA"/>
</dbReference>
<feature type="chain" id="PRO_5018555786" evidence="6">
    <location>
        <begin position="24"/>
        <end position="346"/>
    </location>
</feature>
<proteinExistence type="inferred from homology"/>
<evidence type="ECO:0000256" key="4">
    <source>
        <dbReference type="ARBA" id="ARBA00022729"/>
    </source>
</evidence>
<evidence type="ECO:0000313" key="8">
    <source>
        <dbReference type="Proteomes" id="UP000270743"/>
    </source>
</evidence>
<dbReference type="GO" id="GO:0030976">
    <property type="term" value="F:thiamine pyrophosphate binding"/>
    <property type="evidence" value="ECO:0007669"/>
    <property type="project" value="TreeGrafter"/>
</dbReference>
<keyword evidence="4 6" id="KW-0732">Signal</keyword>
<dbReference type="GO" id="GO:0015888">
    <property type="term" value="P:thiamine transport"/>
    <property type="evidence" value="ECO:0007669"/>
    <property type="project" value="TreeGrafter"/>
</dbReference>
<organism evidence="7 8">
    <name type="scientific">Paracoccus haematequi</name>
    <dbReference type="NCBI Taxonomy" id="2491866"/>
    <lineage>
        <taxon>Bacteria</taxon>
        <taxon>Pseudomonadati</taxon>
        <taxon>Pseudomonadota</taxon>
        <taxon>Alphaproteobacteria</taxon>
        <taxon>Rhodobacterales</taxon>
        <taxon>Paracoccaceae</taxon>
        <taxon>Paracoccus</taxon>
    </lineage>
</organism>
<dbReference type="SUPFAM" id="SSF53850">
    <property type="entry name" value="Periplasmic binding protein-like II"/>
    <property type="match status" value="1"/>
</dbReference>
<dbReference type="InterPro" id="IPR006059">
    <property type="entry name" value="SBP"/>
</dbReference>
<evidence type="ECO:0000256" key="3">
    <source>
        <dbReference type="ARBA" id="ARBA00022448"/>
    </source>
</evidence>
<keyword evidence="5" id="KW-0574">Periplasm</keyword>
<feature type="signal peptide" evidence="6">
    <location>
        <begin position="1"/>
        <end position="23"/>
    </location>
</feature>
<evidence type="ECO:0000256" key="2">
    <source>
        <dbReference type="ARBA" id="ARBA00008520"/>
    </source>
</evidence>
<dbReference type="Proteomes" id="UP000270743">
    <property type="component" value="Unassembled WGS sequence"/>
</dbReference>
<dbReference type="PANTHER" id="PTHR30006">
    <property type="entry name" value="THIAMINE-BINDING PERIPLASMIC PROTEIN-RELATED"/>
    <property type="match status" value="1"/>
</dbReference>
<dbReference type="GO" id="GO:0030975">
    <property type="term" value="F:thiamine binding"/>
    <property type="evidence" value="ECO:0007669"/>
    <property type="project" value="TreeGrafter"/>
</dbReference>
<sequence length="346" mass="37628">MKTMFSTTALCTMTLFLGTAAMAQEITFVSQGGAYQEAQTKAILEPASELTGIAVRQDSSPDAWPQLRTQIETGKPIWDVIDTPTKDCIRGGEQGMIEPLDLSVMPSVAAMPAELRDEFSVAYEFYSSVLAYSTEAFGDGEAPQSWADFWDVEKFPGTRALRNHPLATLEAALMADGVAPADMYPLDVDRAFAKLEEIKPHITVWWTSGAQSAQLLADGEVDMTMAWNGRVSAVMDEGAPVDFTYNQGILQYTSLCVLKGAPNLADAMKFIEAAMSPEIQANFPEYIDYGPGNPAAYDTGKISPERAAELPNSPQNAPLQVLNSAAWWSSPEGEAAQERWASFVQQ</sequence>
<dbReference type="AlphaFoldDB" id="A0A3S4CYW5"/>
<dbReference type="PANTHER" id="PTHR30006:SF3">
    <property type="entry name" value="THIAMINE-BINDING PERIPLASMIC PROTEIN"/>
    <property type="match status" value="1"/>
</dbReference>
<comment type="subcellular location">
    <subcellularLocation>
        <location evidence="1">Periplasm</location>
    </subcellularLocation>
</comment>
<evidence type="ECO:0000313" key="7">
    <source>
        <dbReference type="EMBL" id="VDS08772.1"/>
    </source>
</evidence>
<reference evidence="7 8" key="1">
    <citation type="submission" date="2018-12" db="EMBL/GenBank/DDBJ databases">
        <authorList>
            <person name="Criscuolo A."/>
        </authorList>
    </citation>
    <scope>NUCLEOTIDE SEQUENCE [LARGE SCALE GENOMIC DNA]</scope>
    <source>
        <strain evidence="7">ACIP1116241</strain>
    </source>
</reference>
<accession>A0A3S4CYW5</accession>
<evidence type="ECO:0000256" key="5">
    <source>
        <dbReference type="ARBA" id="ARBA00022764"/>
    </source>
</evidence>
<comment type="similarity">
    <text evidence="2">Belongs to the bacterial solute-binding protein 1 family.</text>
</comment>
<protein>
    <submittedName>
        <fullName evidence="7">Spermidine/putrescine-binding periplasmic protein</fullName>
    </submittedName>
</protein>